<proteinExistence type="predicted"/>
<reference evidence="2 3" key="1">
    <citation type="journal article" date="2016" name="Proc. Natl. Acad. Sci. U.S.A.">
        <title>Comparative genomics of biotechnologically important yeasts.</title>
        <authorList>
            <person name="Riley R."/>
            <person name="Haridas S."/>
            <person name="Wolfe K.H."/>
            <person name="Lopes M.R."/>
            <person name="Hittinger C.T."/>
            <person name="Goeker M."/>
            <person name="Salamov A.A."/>
            <person name="Wisecaver J.H."/>
            <person name="Long T.M."/>
            <person name="Calvey C.H."/>
            <person name="Aerts A.L."/>
            <person name="Barry K.W."/>
            <person name="Choi C."/>
            <person name="Clum A."/>
            <person name="Coughlan A.Y."/>
            <person name="Deshpande S."/>
            <person name="Douglass A.P."/>
            <person name="Hanson S.J."/>
            <person name="Klenk H.-P."/>
            <person name="LaButti K.M."/>
            <person name="Lapidus A."/>
            <person name="Lindquist E.A."/>
            <person name="Lipzen A.M."/>
            <person name="Meier-Kolthoff J.P."/>
            <person name="Ohm R.A."/>
            <person name="Otillar R.P."/>
            <person name="Pangilinan J.L."/>
            <person name="Peng Y."/>
            <person name="Rokas A."/>
            <person name="Rosa C.A."/>
            <person name="Scheuner C."/>
            <person name="Sibirny A.A."/>
            <person name="Slot J.C."/>
            <person name="Stielow J.B."/>
            <person name="Sun H."/>
            <person name="Kurtzman C.P."/>
            <person name="Blackwell M."/>
            <person name="Grigoriev I.V."/>
            <person name="Jeffries T.W."/>
        </authorList>
    </citation>
    <scope>NUCLEOTIDE SEQUENCE [LARGE SCALE GENOMIC DNA]</scope>
    <source>
        <strain evidence="2 3">DSM 6958</strain>
    </source>
</reference>
<accession>A0A1E3PD59</accession>
<dbReference type="InterPro" id="IPR052936">
    <property type="entry name" value="Jasmonate_Hydroxylase-like"/>
</dbReference>
<dbReference type="Proteomes" id="UP000095009">
    <property type="component" value="Unassembled WGS sequence"/>
</dbReference>
<organism evidence="2 3">
    <name type="scientific">Nadsonia fulvescens var. elongata DSM 6958</name>
    <dbReference type="NCBI Taxonomy" id="857566"/>
    <lineage>
        <taxon>Eukaryota</taxon>
        <taxon>Fungi</taxon>
        <taxon>Dikarya</taxon>
        <taxon>Ascomycota</taxon>
        <taxon>Saccharomycotina</taxon>
        <taxon>Dipodascomycetes</taxon>
        <taxon>Dipodascales</taxon>
        <taxon>Dipodascales incertae sedis</taxon>
        <taxon>Nadsonia</taxon>
    </lineage>
</organism>
<dbReference type="GO" id="GO:0004497">
    <property type="term" value="F:monooxygenase activity"/>
    <property type="evidence" value="ECO:0007669"/>
    <property type="project" value="UniProtKB-KW"/>
</dbReference>
<sequence>MSPSSFAITPKPPYYVVIFISQRTTTPENSLNDKEYNKTGDRMIELASQQPGFISVESTRNADGFGVTMSYWDSRTSILHWKRNVEHVIAQEKGKSDWYDHYEVRIAKVEKAYSMSDL</sequence>
<dbReference type="Gene3D" id="3.30.70.100">
    <property type="match status" value="1"/>
</dbReference>
<dbReference type="AlphaFoldDB" id="A0A1E3PD59"/>
<feature type="domain" description="ABM" evidence="1">
    <location>
        <begin position="40"/>
        <end position="92"/>
    </location>
</feature>
<dbReference type="Pfam" id="PF03992">
    <property type="entry name" value="ABM"/>
    <property type="match status" value="1"/>
</dbReference>
<keyword evidence="2" id="KW-0560">Oxidoreductase</keyword>
<dbReference type="OrthoDB" id="10263341at2759"/>
<keyword evidence="3" id="KW-1185">Reference proteome</keyword>
<dbReference type="EMBL" id="KV454415">
    <property type="protein sequence ID" value="ODQ63318.1"/>
    <property type="molecule type" value="Genomic_DNA"/>
</dbReference>
<name>A0A1E3PD59_9ASCO</name>
<dbReference type="PANTHER" id="PTHR37811">
    <property type="entry name" value="BLL5343 PROTEIN"/>
    <property type="match status" value="1"/>
</dbReference>
<gene>
    <name evidence="2" type="ORF">NADFUDRAFT_48198</name>
</gene>
<evidence type="ECO:0000313" key="2">
    <source>
        <dbReference type="EMBL" id="ODQ63318.1"/>
    </source>
</evidence>
<evidence type="ECO:0000259" key="1">
    <source>
        <dbReference type="Pfam" id="PF03992"/>
    </source>
</evidence>
<keyword evidence="2" id="KW-0503">Monooxygenase</keyword>
<evidence type="ECO:0000313" key="3">
    <source>
        <dbReference type="Proteomes" id="UP000095009"/>
    </source>
</evidence>
<dbReference type="PANTHER" id="PTHR37811:SF2">
    <property type="entry name" value="ABM DOMAIN-CONTAINING PROTEIN"/>
    <property type="match status" value="1"/>
</dbReference>
<dbReference type="InterPro" id="IPR011008">
    <property type="entry name" value="Dimeric_a/b-barrel"/>
</dbReference>
<dbReference type="SUPFAM" id="SSF54909">
    <property type="entry name" value="Dimeric alpha+beta barrel"/>
    <property type="match status" value="1"/>
</dbReference>
<protein>
    <submittedName>
        <fullName evidence="2">Antibiotic biosynthesis monooxygenase</fullName>
    </submittedName>
</protein>
<dbReference type="STRING" id="857566.A0A1E3PD59"/>
<dbReference type="InterPro" id="IPR007138">
    <property type="entry name" value="ABM_dom"/>
</dbReference>